<evidence type="ECO:0000313" key="4">
    <source>
        <dbReference type="Proteomes" id="UP000807716"/>
    </source>
</evidence>
<sequence length="116" mass="12280">MSDTLARTPPPRGTGAPTRNVTIGNSIPIDISLLEDIERSAEHLSAQLDAFLHGLQAQLREAGVATLASVKLYEMAVVDGVCGEVQACVDQTTTLISRCDEMDKDMGAIVDIAAKV</sequence>
<name>A0A9P6PRV4_9FUNG</name>
<protein>
    <recommendedName>
        <fullName evidence="2">BLOC-1-related complex subunit 6 C-terminal helix domain-containing protein</fullName>
    </recommendedName>
</protein>
<proteinExistence type="predicted"/>
<accession>A0A9P6PRV4</accession>
<dbReference type="OrthoDB" id="21270at2759"/>
<dbReference type="EMBL" id="JAAAJB010000635">
    <property type="protein sequence ID" value="KAG0252739.1"/>
    <property type="molecule type" value="Genomic_DNA"/>
</dbReference>
<dbReference type="Proteomes" id="UP000807716">
    <property type="component" value="Unassembled WGS sequence"/>
</dbReference>
<dbReference type="InterPro" id="IPR046465">
    <property type="entry name" value="BORCS6_C"/>
</dbReference>
<evidence type="ECO:0000256" key="1">
    <source>
        <dbReference type="SAM" id="MobiDB-lite"/>
    </source>
</evidence>
<dbReference type="Pfam" id="PF10157">
    <property type="entry name" value="BORCS6"/>
    <property type="match status" value="1"/>
</dbReference>
<comment type="caution">
    <text evidence="3">The sequence shown here is derived from an EMBL/GenBank/DDBJ whole genome shotgun (WGS) entry which is preliminary data.</text>
</comment>
<evidence type="ECO:0000259" key="2">
    <source>
        <dbReference type="Pfam" id="PF10157"/>
    </source>
</evidence>
<dbReference type="AlphaFoldDB" id="A0A9P6PRV4"/>
<reference evidence="3" key="1">
    <citation type="journal article" date="2020" name="Fungal Divers.">
        <title>Resolving the Mortierellaceae phylogeny through synthesis of multi-gene phylogenetics and phylogenomics.</title>
        <authorList>
            <person name="Vandepol N."/>
            <person name="Liber J."/>
            <person name="Desiro A."/>
            <person name="Na H."/>
            <person name="Kennedy M."/>
            <person name="Barry K."/>
            <person name="Grigoriev I.V."/>
            <person name="Miller A.N."/>
            <person name="O'Donnell K."/>
            <person name="Stajich J.E."/>
            <person name="Bonito G."/>
        </authorList>
    </citation>
    <scope>NUCLEOTIDE SEQUENCE</scope>
    <source>
        <strain evidence="3">BC1065</strain>
    </source>
</reference>
<organism evidence="3 4">
    <name type="scientific">Actinomortierella ambigua</name>
    <dbReference type="NCBI Taxonomy" id="1343610"/>
    <lineage>
        <taxon>Eukaryota</taxon>
        <taxon>Fungi</taxon>
        <taxon>Fungi incertae sedis</taxon>
        <taxon>Mucoromycota</taxon>
        <taxon>Mortierellomycotina</taxon>
        <taxon>Mortierellomycetes</taxon>
        <taxon>Mortierellales</taxon>
        <taxon>Mortierellaceae</taxon>
        <taxon>Actinomortierella</taxon>
    </lineage>
</organism>
<evidence type="ECO:0000313" key="3">
    <source>
        <dbReference type="EMBL" id="KAG0252739.1"/>
    </source>
</evidence>
<gene>
    <name evidence="3" type="ORF">DFQ27_007879</name>
</gene>
<keyword evidence="4" id="KW-1185">Reference proteome</keyword>
<feature type="domain" description="BLOC-1-related complex subunit 6 C-terminal helix" evidence="2">
    <location>
        <begin position="27"/>
        <end position="116"/>
    </location>
</feature>
<feature type="region of interest" description="Disordered" evidence="1">
    <location>
        <begin position="1"/>
        <end position="21"/>
    </location>
</feature>